<dbReference type="Proteomes" id="UP000626244">
    <property type="component" value="Unassembled WGS sequence"/>
</dbReference>
<protein>
    <recommendedName>
        <fullName evidence="3">SWIM-type domain-containing protein</fullName>
    </recommendedName>
</protein>
<dbReference type="OrthoDB" id="7593573at2"/>
<evidence type="ECO:0008006" key="3">
    <source>
        <dbReference type="Google" id="ProtNLM"/>
    </source>
</evidence>
<gene>
    <name evidence="1" type="ORF">GCM10007380_34380</name>
</gene>
<comment type="caution">
    <text evidence="1">The sequence shown here is derived from an EMBL/GenBank/DDBJ whole genome shotgun (WGS) entry which is preliminary data.</text>
</comment>
<dbReference type="EMBL" id="BMHB01000002">
    <property type="protein sequence ID" value="GGI16722.1"/>
    <property type="molecule type" value="Genomic_DNA"/>
</dbReference>
<proteinExistence type="predicted"/>
<evidence type="ECO:0000313" key="1">
    <source>
        <dbReference type="EMBL" id="GGI16722.1"/>
    </source>
</evidence>
<reference evidence="2" key="1">
    <citation type="journal article" date="2019" name="Int. J. Syst. Evol. Microbiol.">
        <title>The Global Catalogue of Microorganisms (GCM) 10K type strain sequencing project: providing services to taxonomists for standard genome sequencing and annotation.</title>
        <authorList>
            <consortium name="The Broad Institute Genomics Platform"/>
            <consortium name="The Broad Institute Genome Sequencing Center for Infectious Disease"/>
            <person name="Wu L."/>
            <person name="Ma J."/>
        </authorList>
    </citation>
    <scope>NUCLEOTIDE SEQUENCE [LARGE SCALE GENOMIC DNA]</scope>
    <source>
        <strain evidence="2">CGMCC 1.14993</strain>
    </source>
</reference>
<dbReference type="AlphaFoldDB" id="A0A8J3ALB6"/>
<dbReference type="RefSeq" id="WP_088001314.1">
    <property type="nucleotide sequence ID" value="NZ_BMHB01000002.1"/>
</dbReference>
<accession>A0A8J3ALB6</accession>
<organism evidence="1 2">
    <name type="scientific">Gottfriedia solisilvae</name>
    <dbReference type="NCBI Taxonomy" id="1516104"/>
    <lineage>
        <taxon>Bacteria</taxon>
        <taxon>Bacillati</taxon>
        <taxon>Bacillota</taxon>
        <taxon>Bacilli</taxon>
        <taxon>Bacillales</taxon>
        <taxon>Bacillaceae</taxon>
        <taxon>Gottfriedia</taxon>
    </lineage>
</organism>
<sequence length="543" mass="65109">MLQRDLNKDVIYELSYSLFSKLSPQNMRDAELVESGLQLYRQGQVYNVSVRDGRIVGVVEEADQIHLPILHINNHDQNGCDCYEAPPCQHQIALLCYAAASFSLVGDIMRKFKQSSLKSIPNIMTGRQLLDQMNIIQEDKPKETVELFEQKYKEYIEQQRTSFYQDVYFVYPLYERFYHGLLNQQPRQEKEKLQYQLLAAIFTMNKMVNQIEIQSTVYDNAQLPREMTMLENQIEAVSRQLHNITGGSVSHQYEDVLRQQLKALLFDRKLCLIPRYNSFRHVYKELLNNQKKLHQDLEELSKLPEDYYVDLGMAQFHFLLKNDDDMLAILKKYSQNERTIYSFTYWIENLRKNNETERLSKFLPLYYEMLLHYLQHGNDEYAKSTFAKHFLSHYEYNSFYTNQTAGLEVVYQALLPYSEMQYTDYLMHNQEYKRWTELQMYLYSYQPEQIDKHDLQEAHKHDPQSVLPIYHHMVLYYIELKGRSNYKLAVRYLKKLKTNYKKLKRIDEWNDYIHYIESQFIRLRALQEELRKGKLVNEATSKS</sequence>
<evidence type="ECO:0000313" key="2">
    <source>
        <dbReference type="Proteomes" id="UP000626244"/>
    </source>
</evidence>
<keyword evidence="2" id="KW-1185">Reference proteome</keyword>
<name>A0A8J3ALB6_9BACI</name>